<dbReference type="InterPro" id="IPR020568">
    <property type="entry name" value="Ribosomal_Su5_D2-typ_SF"/>
</dbReference>
<evidence type="ECO:0000256" key="8">
    <source>
        <dbReference type="ARBA" id="ARBA00022840"/>
    </source>
</evidence>
<dbReference type="InterPro" id="IPR006204">
    <property type="entry name" value="GHMP_kinase_N_dom"/>
</dbReference>
<reference evidence="13" key="1">
    <citation type="submission" date="2020-01" db="EMBL/GenBank/DDBJ databases">
        <title>Development of genomics and gene disruption for Polysphondylium violaceum indicates a role for the polyketide synthase stlB in stalk morphogenesis.</title>
        <authorList>
            <person name="Narita B."/>
            <person name="Kawabe Y."/>
            <person name="Kin K."/>
            <person name="Saito T."/>
            <person name="Gibbs R."/>
            <person name="Kuspa A."/>
            <person name="Muzny D."/>
            <person name="Queller D."/>
            <person name="Richards S."/>
            <person name="Strassman J."/>
            <person name="Sucgang R."/>
            <person name="Worley K."/>
            <person name="Schaap P."/>
        </authorList>
    </citation>
    <scope>NUCLEOTIDE SEQUENCE</scope>
    <source>
        <strain evidence="13">QSvi11</strain>
    </source>
</reference>
<evidence type="ECO:0000256" key="6">
    <source>
        <dbReference type="ARBA" id="ARBA00022741"/>
    </source>
</evidence>
<evidence type="ECO:0000313" key="14">
    <source>
        <dbReference type="Proteomes" id="UP000695562"/>
    </source>
</evidence>
<keyword evidence="5" id="KW-0808">Transferase</keyword>
<dbReference type="Pfam" id="PF00288">
    <property type="entry name" value="GHMP_kinases_N"/>
    <property type="match status" value="1"/>
</dbReference>
<gene>
    <name evidence="13" type="ORF">CYY_007066</name>
</gene>
<dbReference type="Proteomes" id="UP000695562">
    <property type="component" value="Unassembled WGS sequence"/>
</dbReference>
<evidence type="ECO:0000256" key="11">
    <source>
        <dbReference type="ARBA" id="ARBA00023221"/>
    </source>
</evidence>
<dbReference type="AlphaFoldDB" id="A0A8J4PQ80"/>
<keyword evidence="10" id="KW-0443">Lipid metabolism</keyword>
<comment type="similarity">
    <text evidence="2">Belongs to the GHMP kinase family. Mevalonate kinase subfamily.</text>
</comment>
<keyword evidence="4" id="KW-0444">Lipid biosynthesis</keyword>
<dbReference type="EC" id="2.7.4.2" evidence="3"/>
<dbReference type="GO" id="GO:0005524">
    <property type="term" value="F:ATP binding"/>
    <property type="evidence" value="ECO:0007669"/>
    <property type="project" value="UniProtKB-KW"/>
</dbReference>
<evidence type="ECO:0000256" key="3">
    <source>
        <dbReference type="ARBA" id="ARBA00012958"/>
    </source>
</evidence>
<dbReference type="PANTHER" id="PTHR31814:SF2">
    <property type="entry name" value="PHOSPHOMEVALONATE KINASE"/>
    <property type="match status" value="1"/>
</dbReference>
<dbReference type="GO" id="GO:0010142">
    <property type="term" value="P:farnesyl diphosphate biosynthetic process, mevalonate pathway"/>
    <property type="evidence" value="ECO:0007669"/>
    <property type="project" value="TreeGrafter"/>
</dbReference>
<evidence type="ECO:0000256" key="10">
    <source>
        <dbReference type="ARBA" id="ARBA00023098"/>
    </source>
</evidence>
<dbReference type="PIRSF" id="PIRSF017288">
    <property type="entry name" value="PMK_GHMP_euk"/>
    <property type="match status" value="1"/>
</dbReference>
<keyword evidence="6" id="KW-0547">Nucleotide-binding</keyword>
<name>A0A8J4PQ80_9MYCE</name>
<evidence type="ECO:0000313" key="13">
    <source>
        <dbReference type="EMBL" id="KAF2071618.1"/>
    </source>
</evidence>
<evidence type="ECO:0000256" key="4">
    <source>
        <dbReference type="ARBA" id="ARBA00022516"/>
    </source>
</evidence>
<dbReference type="InterPro" id="IPR035102">
    <property type="entry name" value="Phosphomevalonate_kinase"/>
</dbReference>
<proteinExistence type="inferred from homology"/>
<dbReference type="GO" id="GO:0004631">
    <property type="term" value="F:phosphomevalonate kinase activity"/>
    <property type="evidence" value="ECO:0007669"/>
    <property type="project" value="UniProtKB-EC"/>
</dbReference>
<dbReference type="GO" id="GO:0006694">
    <property type="term" value="P:steroid biosynthetic process"/>
    <property type="evidence" value="ECO:0007669"/>
    <property type="project" value="UniProtKB-KW"/>
</dbReference>
<keyword evidence="9" id="KW-0752">Steroid biosynthesis</keyword>
<keyword evidence="11" id="KW-0753">Steroid metabolism</keyword>
<evidence type="ECO:0000256" key="2">
    <source>
        <dbReference type="ARBA" id="ARBA00006495"/>
    </source>
</evidence>
<accession>A0A8J4PQ80</accession>
<evidence type="ECO:0000259" key="12">
    <source>
        <dbReference type="Pfam" id="PF00288"/>
    </source>
</evidence>
<dbReference type="PANTHER" id="PTHR31814">
    <property type="match status" value="1"/>
</dbReference>
<feature type="domain" description="GHMP kinase N-terminal" evidence="12">
    <location>
        <begin position="178"/>
        <end position="246"/>
    </location>
</feature>
<dbReference type="EMBL" id="AJWJ01000357">
    <property type="protein sequence ID" value="KAF2071618.1"/>
    <property type="molecule type" value="Genomic_DNA"/>
</dbReference>
<dbReference type="Gene3D" id="3.30.230.10">
    <property type="match status" value="1"/>
</dbReference>
<evidence type="ECO:0000256" key="7">
    <source>
        <dbReference type="ARBA" id="ARBA00022777"/>
    </source>
</evidence>
<dbReference type="GO" id="GO:0019287">
    <property type="term" value="P:isopentenyl diphosphate biosynthetic process, mevalonate pathway"/>
    <property type="evidence" value="ECO:0007669"/>
    <property type="project" value="UniProtKB-UniPathway"/>
</dbReference>
<evidence type="ECO:0000256" key="5">
    <source>
        <dbReference type="ARBA" id="ARBA00022679"/>
    </source>
</evidence>
<evidence type="ECO:0000256" key="9">
    <source>
        <dbReference type="ARBA" id="ARBA00022955"/>
    </source>
</evidence>
<evidence type="ECO:0000256" key="1">
    <source>
        <dbReference type="ARBA" id="ARBA00005017"/>
    </source>
</evidence>
<comment type="pathway">
    <text evidence="1">Isoprenoid biosynthesis; isopentenyl diphosphate biosynthesis via mevalonate pathway; isopentenyl diphosphate from (R)-mevalonate: step 2/3.</text>
</comment>
<dbReference type="OrthoDB" id="10262935at2759"/>
<dbReference type="GO" id="GO:0005777">
    <property type="term" value="C:peroxisome"/>
    <property type="evidence" value="ECO:0007669"/>
    <property type="project" value="TreeGrafter"/>
</dbReference>
<dbReference type="InterPro" id="IPR016005">
    <property type="entry name" value="Erg8"/>
</dbReference>
<dbReference type="UniPathway" id="UPA00057">
    <property type="reaction ID" value="UER00099"/>
</dbReference>
<dbReference type="InterPro" id="IPR014721">
    <property type="entry name" value="Ribsml_uS5_D2-typ_fold_subgr"/>
</dbReference>
<protein>
    <recommendedName>
        <fullName evidence="3">phosphomevalonate kinase</fullName>
        <ecNumber evidence="3">2.7.4.2</ecNumber>
    </recommendedName>
</protein>
<keyword evidence="7" id="KW-0418">Kinase</keyword>
<comment type="caution">
    <text evidence="13">The sequence shown here is derived from an EMBL/GenBank/DDBJ whole genome shotgun (WGS) entry which is preliminary data.</text>
</comment>
<keyword evidence="14" id="KW-1185">Reference proteome</keyword>
<dbReference type="SUPFAM" id="SSF54211">
    <property type="entry name" value="Ribosomal protein S5 domain 2-like"/>
    <property type="match status" value="1"/>
</dbReference>
<keyword evidence="8" id="KW-0067">ATP-binding</keyword>
<sequence length="499" mass="54623">MSKSICCSAPGKVLVTGGYLVLDRLYDGIVFTIDSRFYTSIVSSPLLNNNNNKSNDDSVFICDIVVHSPQFKSSQSYHLFNNPNNENKLYQLIPFGNANYRENKYVENAIIYSLILASGYKDLQSSIGSLKLDITIQGDNGFYSQIPQLKERNLPISFESLKSLPKCLPVVGTLQELQKTGLGSSAALVSSLTGALLSFLGVIDLNNSNNNNLKDKTLLHNLAQVAHCVAQGKVGSGFDISSAIFGSQVYRRFSPEIISNILKLSDKQLYPSAKELIENVNFENSKWDNQHSDMALPPGLSLLLADVSIGSNTPSMVKSILEWRKNQHSTALDLWTKLNEKNTDVKKHFTQLHALYRQDAGKYNRELLACATVDPVQWSGMNSVGTVLHSVRESFVAIRGLMREMGGLADVPLEPVEQTRLADATMSIKGCVAAGVPGAGGFDALFAIIIDSNADSSVSQQVKQTWMSWKECQVLPLVLCENSSGILVEPAENAPSSKY</sequence>
<organism evidence="13 14">
    <name type="scientific">Polysphondylium violaceum</name>
    <dbReference type="NCBI Taxonomy" id="133409"/>
    <lineage>
        <taxon>Eukaryota</taxon>
        <taxon>Amoebozoa</taxon>
        <taxon>Evosea</taxon>
        <taxon>Eumycetozoa</taxon>
        <taxon>Dictyostelia</taxon>
        <taxon>Dictyosteliales</taxon>
        <taxon>Dictyosteliaceae</taxon>
        <taxon>Polysphondylium</taxon>
    </lineage>
</organism>